<dbReference type="InterPro" id="IPR038765">
    <property type="entry name" value="Papain-like_cys_pep_sf"/>
</dbReference>
<accession>A0A060C420</accession>
<dbReference type="Pfam" id="PF01841">
    <property type="entry name" value="Transglut_core"/>
    <property type="match status" value="1"/>
</dbReference>
<dbReference type="SMART" id="SM00460">
    <property type="entry name" value="TGc"/>
    <property type="match status" value="1"/>
</dbReference>
<dbReference type="EMBL" id="KF120512">
    <property type="protein sequence ID" value="AIA87785.1"/>
    <property type="molecule type" value="Genomic_DNA"/>
</dbReference>
<sequence>NYSKVCAIYQYICDHVTYDYSDSSDLQYTAYGALINGISVCQGYALSVYRLCLASGVNARFIGGYAYDDTAGSNHGWAIVQMDDGKYYNVDPTWDAGYSTFRYFLK</sequence>
<reference evidence="2" key="1">
    <citation type="journal article" date="2013" name="Environ. Microbiol.">
        <title>Seasonally variable intestinal metagenomes of the red palm weevil (Rhynchophorus ferrugineus).</title>
        <authorList>
            <person name="Jia S."/>
            <person name="Zhang X."/>
            <person name="Zhang G."/>
            <person name="Yin A."/>
            <person name="Zhang S."/>
            <person name="Li F."/>
            <person name="Wang L."/>
            <person name="Zhao D."/>
            <person name="Yun Q."/>
            <person name="Tala"/>
            <person name="Wang J."/>
            <person name="Sun G."/>
            <person name="Baabdullah M."/>
            <person name="Yu X."/>
            <person name="Hu S."/>
            <person name="Al-Mssallem I.S."/>
            <person name="Yu J."/>
        </authorList>
    </citation>
    <scope>NUCLEOTIDE SEQUENCE</scope>
</reference>
<dbReference type="AlphaFoldDB" id="A0A060C420"/>
<name>A0A060C420_9FIRM</name>
<feature type="non-terminal residue" evidence="2">
    <location>
        <position position="106"/>
    </location>
</feature>
<protein>
    <submittedName>
        <fullName evidence="2">Transglut_core</fullName>
    </submittedName>
</protein>
<dbReference type="PANTHER" id="PTHR46333">
    <property type="entry name" value="CYTOKINESIS PROTEIN 3"/>
    <property type="match status" value="1"/>
</dbReference>
<evidence type="ECO:0000259" key="1">
    <source>
        <dbReference type="SMART" id="SM00460"/>
    </source>
</evidence>
<dbReference type="GO" id="GO:0005737">
    <property type="term" value="C:cytoplasm"/>
    <property type="evidence" value="ECO:0007669"/>
    <property type="project" value="TreeGrafter"/>
</dbReference>
<organism evidence="2">
    <name type="scientific">uncultured Caldicellulosiruptor sp</name>
    <dbReference type="NCBI Taxonomy" id="569407"/>
    <lineage>
        <taxon>Bacteria</taxon>
        <taxon>Bacillati</taxon>
        <taxon>Bacillota</taxon>
        <taxon>Bacillota incertae sedis</taxon>
        <taxon>Caldicellulosiruptorales</taxon>
        <taxon>Caldicellulosiruptoraceae</taxon>
        <taxon>Caldicellulosiruptor</taxon>
        <taxon>environmental samples</taxon>
    </lineage>
</organism>
<dbReference type="InterPro" id="IPR052557">
    <property type="entry name" value="CAP/Cytokinesis_protein"/>
</dbReference>
<dbReference type="PANTHER" id="PTHR46333:SF2">
    <property type="entry name" value="CYTOKINESIS PROTEIN 3"/>
    <property type="match status" value="1"/>
</dbReference>
<proteinExistence type="predicted"/>
<dbReference type="Gene3D" id="3.10.620.30">
    <property type="match status" value="1"/>
</dbReference>
<feature type="non-terminal residue" evidence="2">
    <location>
        <position position="1"/>
    </location>
</feature>
<dbReference type="InterPro" id="IPR002931">
    <property type="entry name" value="Transglutaminase-like"/>
</dbReference>
<feature type="domain" description="Transglutaminase-like" evidence="1">
    <location>
        <begin position="33"/>
        <end position="94"/>
    </location>
</feature>
<dbReference type="SUPFAM" id="SSF54001">
    <property type="entry name" value="Cysteine proteinases"/>
    <property type="match status" value="1"/>
</dbReference>
<evidence type="ECO:0000313" key="2">
    <source>
        <dbReference type="EMBL" id="AIA87785.1"/>
    </source>
</evidence>